<evidence type="ECO:0000313" key="1">
    <source>
        <dbReference type="EMBL" id="HGK63862.1"/>
    </source>
</evidence>
<accession>A0A7V3ZVA8</accession>
<proteinExistence type="predicted"/>
<sequence>MDYLLFLIFSLANNLKVTEFYLLNDSFSLIKLKKYPIIKNSETLYFNGKRLEKDFYLFDYEKGIVKFKDFLPTGTLKIIYYYFPFSLSPSPSIEMKNSVSDTFIIYNPTDNKKETLNNEKSSSIIFEGKKEIKVNYSSKEGIGVEQQINFSLNSNVEEISLEGIFNTQKDKENSFLLKELANSYLRVKTKNTAFIIGKQNKETYFPHFGKLNQEGIGFSLSQTNMMETINFNYLQTPFKYGRTRFYGKDFIQGPYYLKKEATIKILPNSERVYLDGRLLKRGNNEDYLIDYELGAITFTNRLIITAHNFIEVDFLYEEENWEKNNFSFNFLTNRFPIKTEINYYFEKDRNKQYLDNETKIYLSKIGNDTNKAYILSAFYVGENNGDYEKEGEIFFYVGEKQGSYLVNFTFVGENSGDYEYDNRRNCYYYVGKNKGKYLPYKKIELPKKNNYYSLNFSLPLDDNLDFQFGGITNEKDENLFSPIGDTNKFSYGINFNFNYQKEIIAFNAAYLQLFKNYNLLNQLKTEDLINIPLKNKTTLKFNFSPFENVNFNNQINLITTKEKNWEYFGENKITVYFNQIKFSKNYYGKKEISFSTTPNYRFFHPNFSFSYQTDSGNYFLANSFGSSFYFKDKKFFFDYWQEKEKVARKMIQKVGFDYNNPKTTIIFGKLKKDYLISVLAAENSYFGNLNFGYSFKEFLKFNLEWNLTNEEEVLKEVKYVKVKKGEGNYAKDTITNEYYPDEKGEYIKEIVPLRKGKIILKNEFKNNIEISLKEKTEISFYTHLVSSKNFFYNFNSSYYLKELLIIYQRNYFKNSEEEVKFSNLENSVTTKKEILEGTYIGSSFKYFQNEKGKAYVYHFREQKIEVSPFWEIKRKKNLNFSPILSFSNYRYFSPISDNYKIKKIGLHIKGNIYIFKNCYLDALLNIGYRFYEKNKILPIELTFWEPKGFYFNFNSIITQNIGNNFSLNWNFSYLKEGFKEKEISLSFSTAFYF</sequence>
<name>A0A7V3ZVA8_UNCW3</name>
<gene>
    <name evidence="1" type="ORF">ENU74_04655</name>
</gene>
<organism evidence="1">
    <name type="scientific">candidate division WOR-3 bacterium</name>
    <dbReference type="NCBI Taxonomy" id="2052148"/>
    <lineage>
        <taxon>Bacteria</taxon>
        <taxon>Bacteria division WOR-3</taxon>
    </lineage>
</organism>
<comment type="caution">
    <text evidence="1">The sequence shown here is derived from an EMBL/GenBank/DDBJ whole genome shotgun (WGS) entry which is preliminary data.</text>
</comment>
<dbReference type="EMBL" id="DTDR01000120">
    <property type="protein sequence ID" value="HGK63862.1"/>
    <property type="molecule type" value="Genomic_DNA"/>
</dbReference>
<dbReference type="AlphaFoldDB" id="A0A7V3ZVA8"/>
<reference evidence="1" key="1">
    <citation type="journal article" date="2020" name="mSystems">
        <title>Genome- and Community-Level Interaction Insights into Carbon Utilization and Element Cycling Functions of Hydrothermarchaeota in Hydrothermal Sediment.</title>
        <authorList>
            <person name="Zhou Z."/>
            <person name="Liu Y."/>
            <person name="Xu W."/>
            <person name="Pan J."/>
            <person name="Luo Z.H."/>
            <person name="Li M."/>
        </authorList>
    </citation>
    <scope>NUCLEOTIDE SEQUENCE [LARGE SCALE GENOMIC DNA]</scope>
    <source>
        <strain evidence="1">SpSt-697</strain>
    </source>
</reference>
<protein>
    <submittedName>
        <fullName evidence="1">Uncharacterized protein</fullName>
    </submittedName>
</protein>